<dbReference type="STRING" id="1447782.SAMN05444417_2715"/>
<name>A0A1M6G6K8_9RHOB</name>
<dbReference type="AlphaFoldDB" id="A0A1M6G6K8"/>
<keyword evidence="2" id="KW-1185">Reference proteome</keyword>
<dbReference type="SUPFAM" id="SSF158791">
    <property type="entry name" value="MgtE N-terminal domain-like"/>
    <property type="match status" value="1"/>
</dbReference>
<keyword evidence="1" id="KW-0969">Cilium</keyword>
<keyword evidence="1" id="KW-0966">Cell projection</keyword>
<protein>
    <submittedName>
        <fullName evidence="1">Flagellar motility protein MotE, a chaperone for MotC folding</fullName>
    </submittedName>
</protein>
<proteinExistence type="predicted"/>
<dbReference type="EMBL" id="FQYO01000004">
    <property type="protein sequence ID" value="SHJ05621.1"/>
    <property type="molecule type" value="Genomic_DNA"/>
</dbReference>
<dbReference type="Proteomes" id="UP000184292">
    <property type="component" value="Unassembled WGS sequence"/>
</dbReference>
<accession>A0A1M6G6K8</accession>
<evidence type="ECO:0000313" key="2">
    <source>
        <dbReference type="Proteomes" id="UP000184292"/>
    </source>
</evidence>
<organism evidence="1 2">
    <name type="scientific">Wenxinia saemankumensis</name>
    <dbReference type="NCBI Taxonomy" id="1447782"/>
    <lineage>
        <taxon>Bacteria</taxon>
        <taxon>Pseudomonadati</taxon>
        <taxon>Pseudomonadota</taxon>
        <taxon>Alphaproteobacteria</taxon>
        <taxon>Rhodobacterales</taxon>
        <taxon>Roseobacteraceae</taxon>
        <taxon>Wenxinia</taxon>
    </lineage>
</organism>
<sequence>MTRAPASPPGRSRARRPRRSFVLATIATLLLGSAALRLGDAGPVLAAGLAEPETAPEAAPQVCEGTSDNAAFLAALQERERRVATDEARLAERMQALRLAEAEIDEKLAALTEAEASLAATLDTAATAADSDIGRLTLVYENMPSAEVAALFEEMEPAFSAGFLARMDPAAAAAIMSNLTPTTAYSISVVIAGRNALVPTE</sequence>
<reference evidence="1 2" key="1">
    <citation type="submission" date="2016-11" db="EMBL/GenBank/DDBJ databases">
        <authorList>
            <person name="Jaros S."/>
            <person name="Januszkiewicz K."/>
            <person name="Wedrychowicz H."/>
        </authorList>
    </citation>
    <scope>NUCLEOTIDE SEQUENCE [LARGE SCALE GENOMIC DNA]</scope>
    <source>
        <strain evidence="1 2">DSM 100565</strain>
    </source>
</reference>
<gene>
    <name evidence="1" type="ORF">SAMN05444417_2715</name>
</gene>
<keyword evidence="1" id="KW-0282">Flagellum</keyword>
<evidence type="ECO:0000313" key="1">
    <source>
        <dbReference type="EMBL" id="SHJ05621.1"/>
    </source>
</evidence>
<dbReference type="RefSeq" id="WP_073331587.1">
    <property type="nucleotide sequence ID" value="NZ_FQYO01000004.1"/>
</dbReference>